<evidence type="ECO:0000313" key="16">
    <source>
        <dbReference type="Ensembl" id="ENSAMXP00005005580.1"/>
    </source>
</evidence>
<accession>A0A8B9H628</accession>
<name>A0A8B9H628_ASTMX</name>
<dbReference type="InterPro" id="IPR005821">
    <property type="entry name" value="Ion_trans_dom"/>
</dbReference>
<keyword evidence="8" id="KW-0630">Potassium</keyword>
<proteinExistence type="predicted"/>
<reference evidence="16" key="2">
    <citation type="submission" date="2025-05" db="UniProtKB">
        <authorList>
            <consortium name="Ensembl"/>
        </authorList>
    </citation>
    <scope>IDENTIFICATION</scope>
</reference>
<dbReference type="Pfam" id="PF02214">
    <property type="entry name" value="BTB_2"/>
    <property type="match status" value="1"/>
</dbReference>
<dbReference type="Ensembl" id="ENSAMXT00005006368.1">
    <property type="protein sequence ID" value="ENSAMXP00005005580.1"/>
    <property type="gene ID" value="ENSAMXG00005003421.1"/>
</dbReference>
<dbReference type="FunFam" id="1.10.287.70:FF:000005">
    <property type="entry name" value="potassium voltage-gated channel subfamily G member 1"/>
    <property type="match status" value="1"/>
</dbReference>
<dbReference type="PANTHER" id="PTHR11537">
    <property type="entry name" value="VOLTAGE-GATED POTASSIUM CHANNEL"/>
    <property type="match status" value="1"/>
</dbReference>
<dbReference type="InterPro" id="IPR028325">
    <property type="entry name" value="VG_K_chnl"/>
</dbReference>
<dbReference type="EMBL" id="JAICCE010000006">
    <property type="protein sequence ID" value="KAG9276142.1"/>
    <property type="molecule type" value="Genomic_DNA"/>
</dbReference>
<dbReference type="SUPFAM" id="SSF54695">
    <property type="entry name" value="POZ domain"/>
    <property type="match status" value="1"/>
</dbReference>
<keyword evidence="3" id="KW-1003">Cell membrane</keyword>
<feature type="domain" description="BTB" evidence="14">
    <location>
        <begin position="39"/>
        <end position="146"/>
    </location>
</feature>
<dbReference type="FunFam" id="1.20.120.350:FF:000044">
    <property type="entry name" value="Potassium voltage-gated channel subfamily V member 1"/>
    <property type="match status" value="1"/>
</dbReference>
<reference evidence="15 18" key="1">
    <citation type="submission" date="2021-07" db="EMBL/GenBank/DDBJ databases">
        <authorList>
            <person name="Imarazene B."/>
            <person name="Zahm M."/>
            <person name="Klopp C."/>
            <person name="Cabau C."/>
            <person name="Beille S."/>
            <person name="Jouanno E."/>
            <person name="Castinel A."/>
            <person name="Lluch J."/>
            <person name="Gil L."/>
            <person name="Kuchtly C."/>
            <person name="Lopez Roques C."/>
            <person name="Donnadieu C."/>
            <person name="Parrinello H."/>
            <person name="Journot L."/>
            <person name="Du K."/>
            <person name="Schartl M."/>
            <person name="Retaux S."/>
            <person name="Guiguen Y."/>
        </authorList>
    </citation>
    <scope>NUCLEOTIDE SEQUENCE [LARGE SCALE GENOMIC DNA]</scope>
    <source>
        <strain evidence="15">Pach_M1</strain>
        <tissue evidence="15">Testis</tissue>
    </source>
</reference>
<keyword evidence="9 13" id="KW-1133">Transmembrane helix</keyword>
<evidence type="ECO:0000256" key="11">
    <source>
        <dbReference type="ARBA" id="ARBA00023136"/>
    </source>
</evidence>
<dbReference type="KEGG" id="amex:103031300"/>
<gene>
    <name evidence="15" type="primary">KCNV1</name>
    <name evidence="15" type="ORF">AMEX_G8424</name>
</gene>
<dbReference type="InterPro" id="IPR003971">
    <property type="entry name" value="K_chnl_volt-dep_Kv5/Kv9"/>
</dbReference>
<evidence type="ECO:0000313" key="17">
    <source>
        <dbReference type="Proteomes" id="UP000694621"/>
    </source>
</evidence>
<comment type="subcellular location">
    <subcellularLocation>
        <location evidence="1">Cell membrane</location>
        <topology evidence="1">Multi-pass membrane protein</topology>
    </subcellularLocation>
</comment>
<keyword evidence="4" id="KW-0633">Potassium transport</keyword>
<dbReference type="InterPro" id="IPR011333">
    <property type="entry name" value="SKP1/BTB/POZ_sf"/>
</dbReference>
<feature type="transmembrane region" description="Helical" evidence="13">
    <location>
        <begin position="198"/>
        <end position="218"/>
    </location>
</feature>
<evidence type="ECO:0000256" key="7">
    <source>
        <dbReference type="ARBA" id="ARBA00022882"/>
    </source>
</evidence>
<evidence type="ECO:0000256" key="12">
    <source>
        <dbReference type="ARBA" id="ARBA00023303"/>
    </source>
</evidence>
<feature type="transmembrane region" description="Helical" evidence="13">
    <location>
        <begin position="391"/>
        <end position="411"/>
    </location>
</feature>
<dbReference type="GO" id="GO:0008076">
    <property type="term" value="C:voltage-gated potassium channel complex"/>
    <property type="evidence" value="ECO:0007669"/>
    <property type="project" value="InterPro"/>
</dbReference>
<dbReference type="GO" id="GO:0051260">
    <property type="term" value="P:protein homooligomerization"/>
    <property type="evidence" value="ECO:0007669"/>
    <property type="project" value="InterPro"/>
</dbReference>
<evidence type="ECO:0000256" key="6">
    <source>
        <dbReference type="ARBA" id="ARBA00022826"/>
    </source>
</evidence>
<evidence type="ECO:0000256" key="13">
    <source>
        <dbReference type="SAM" id="Phobius"/>
    </source>
</evidence>
<keyword evidence="5 13" id="KW-0812">Transmembrane</keyword>
<dbReference type="GO" id="GO:0001508">
    <property type="term" value="P:action potential"/>
    <property type="evidence" value="ECO:0007669"/>
    <property type="project" value="TreeGrafter"/>
</dbReference>
<evidence type="ECO:0000256" key="9">
    <source>
        <dbReference type="ARBA" id="ARBA00022989"/>
    </source>
</evidence>
<sequence length="485" mass="54443">MISNASSAAEFCGDSASVLSLDSSVFFSEPPPPSDNPLDFFIINVGGSRYILSQELLASHPETRLGKLALSTRDSALDLCDDADFLENEFFFDRNSQTFQYVMNFYKTGHLHVREELCVVSFLQEIEYWGIDELRIDNCCRDKYYRRKEMKESLDVHKEAEAADSDEEDFAGVLCQDLRQRLWDLMEKPDSSKAAKTFGTLSIFFVVVSIVNMALISLDFTILGASVLDILEYICIVWFTGELVLRFLCVKDKCKFSRSVVNIIDLLAILPFYVTLAVESLHGGSTELENVGRVVQVLRLMRSLRMLKLGRHSTGLKSLGMTIAQCYEEVGLLMLFLSVGISIFATVEYAIEHDIPETTFTNVPCAWWWATTSMTTVGYGDIRPDTAVGKVMAFICILSGILILALPIAIINDRFSACYFTLKMKEAALRHGEALKRLTRSSASDVTAVGVNLRDAYARSVLEMLRLQGRERASTRSSAGDDMWW</sequence>
<evidence type="ECO:0000256" key="3">
    <source>
        <dbReference type="ARBA" id="ARBA00022475"/>
    </source>
</evidence>
<dbReference type="Gene3D" id="1.20.120.350">
    <property type="entry name" value="Voltage-gated potassium channels. Chain C"/>
    <property type="match status" value="1"/>
</dbReference>
<dbReference type="InterPro" id="IPR027359">
    <property type="entry name" value="Volt_channel_dom_sf"/>
</dbReference>
<dbReference type="GO" id="GO:0005249">
    <property type="term" value="F:voltage-gated potassium channel activity"/>
    <property type="evidence" value="ECO:0007669"/>
    <property type="project" value="InterPro"/>
</dbReference>
<dbReference type="AlphaFoldDB" id="A0A8B9H628"/>
<feature type="transmembrane region" description="Helical" evidence="13">
    <location>
        <begin position="230"/>
        <end position="248"/>
    </location>
</feature>
<keyword evidence="12" id="KW-0407">Ion channel</keyword>
<dbReference type="SMART" id="SM00225">
    <property type="entry name" value="BTB"/>
    <property type="match status" value="1"/>
</dbReference>
<keyword evidence="7" id="KW-0851">Voltage-gated channel</keyword>
<evidence type="ECO:0000256" key="8">
    <source>
        <dbReference type="ARBA" id="ARBA00022958"/>
    </source>
</evidence>
<evidence type="ECO:0000256" key="1">
    <source>
        <dbReference type="ARBA" id="ARBA00004651"/>
    </source>
</evidence>
<protein>
    <submittedName>
        <fullName evidence="16">Potassium voltage-gated channel modifier subfamily V member 1</fullName>
    </submittedName>
    <submittedName>
        <fullName evidence="15">Potassium voltage-gated channel subfamily V member 1</fullName>
    </submittedName>
</protein>
<dbReference type="Proteomes" id="UP000752171">
    <property type="component" value="Unassembled WGS sequence"/>
</dbReference>
<evidence type="ECO:0000256" key="2">
    <source>
        <dbReference type="ARBA" id="ARBA00022448"/>
    </source>
</evidence>
<keyword evidence="11 13" id="KW-0472">Membrane</keyword>
<dbReference type="OMA" id="SGGDEFW"/>
<dbReference type="Pfam" id="PF00520">
    <property type="entry name" value="Ion_trans"/>
    <property type="match status" value="1"/>
</dbReference>
<keyword evidence="10" id="KW-0406">Ion transport</keyword>
<dbReference type="OrthoDB" id="296522at2759"/>
<keyword evidence="6" id="KW-0631">Potassium channel</keyword>
<evidence type="ECO:0000256" key="10">
    <source>
        <dbReference type="ARBA" id="ARBA00023065"/>
    </source>
</evidence>
<dbReference type="Gene3D" id="3.30.710.10">
    <property type="entry name" value="Potassium Channel Kv1.1, Chain A"/>
    <property type="match status" value="1"/>
</dbReference>
<evidence type="ECO:0000256" key="4">
    <source>
        <dbReference type="ARBA" id="ARBA00022538"/>
    </source>
</evidence>
<organism evidence="16 17">
    <name type="scientific">Astyanax mexicanus</name>
    <name type="common">Blind cave fish</name>
    <name type="synonym">Astyanax fasciatus mexicanus</name>
    <dbReference type="NCBI Taxonomy" id="7994"/>
    <lineage>
        <taxon>Eukaryota</taxon>
        <taxon>Metazoa</taxon>
        <taxon>Chordata</taxon>
        <taxon>Craniata</taxon>
        <taxon>Vertebrata</taxon>
        <taxon>Euteleostomi</taxon>
        <taxon>Actinopterygii</taxon>
        <taxon>Neopterygii</taxon>
        <taxon>Teleostei</taxon>
        <taxon>Ostariophysi</taxon>
        <taxon>Characiformes</taxon>
        <taxon>Characoidei</taxon>
        <taxon>Acestrorhamphidae</taxon>
        <taxon>Acestrorhamphinae</taxon>
        <taxon>Astyanax</taxon>
    </lineage>
</organism>
<dbReference type="InterPro" id="IPR003968">
    <property type="entry name" value="K_chnl_volt-dep_Kv"/>
</dbReference>
<dbReference type="SUPFAM" id="SSF81324">
    <property type="entry name" value="Voltage-gated potassium channels"/>
    <property type="match status" value="1"/>
</dbReference>
<keyword evidence="2" id="KW-0813">Transport</keyword>
<dbReference type="InterPro" id="IPR000210">
    <property type="entry name" value="BTB/POZ_dom"/>
</dbReference>
<dbReference type="PANTHER" id="PTHR11537:SF38">
    <property type="entry name" value="POTASSIUM VOLTAGE-GATED CHANNEL SUBFAMILY V MEMBER 1"/>
    <property type="match status" value="1"/>
</dbReference>
<dbReference type="CTD" id="27012"/>
<evidence type="ECO:0000256" key="5">
    <source>
        <dbReference type="ARBA" id="ARBA00022692"/>
    </source>
</evidence>
<evidence type="ECO:0000313" key="15">
    <source>
        <dbReference type="EMBL" id="KAG9276142.1"/>
    </source>
</evidence>
<feature type="transmembrane region" description="Helical" evidence="13">
    <location>
        <begin position="330"/>
        <end position="351"/>
    </location>
</feature>
<dbReference type="GeneID" id="103031300"/>
<dbReference type="Gene3D" id="1.10.287.70">
    <property type="match status" value="1"/>
</dbReference>
<evidence type="ECO:0000259" key="14">
    <source>
        <dbReference type="SMART" id="SM00225"/>
    </source>
</evidence>
<dbReference type="Proteomes" id="UP000694621">
    <property type="component" value="Unplaced"/>
</dbReference>
<dbReference type="PRINTS" id="PR00169">
    <property type="entry name" value="KCHANNEL"/>
</dbReference>
<dbReference type="InterPro" id="IPR003131">
    <property type="entry name" value="T1-type_BTB"/>
</dbReference>
<dbReference type="PRINTS" id="PR01494">
    <property type="entry name" value="KV9CHANNEL"/>
</dbReference>
<dbReference type="PRINTS" id="PR01491">
    <property type="entry name" value="KVCHANNEL"/>
</dbReference>
<evidence type="ECO:0000313" key="18">
    <source>
        <dbReference type="Proteomes" id="UP000752171"/>
    </source>
</evidence>